<evidence type="ECO:0000313" key="15">
    <source>
        <dbReference type="Proteomes" id="UP001208689"/>
    </source>
</evidence>
<evidence type="ECO:0000256" key="3">
    <source>
        <dbReference type="ARBA" id="ARBA00022741"/>
    </source>
</evidence>
<dbReference type="GO" id="GO:0004822">
    <property type="term" value="F:isoleucine-tRNA ligase activity"/>
    <property type="evidence" value="ECO:0007669"/>
    <property type="project" value="UniProtKB-EC"/>
</dbReference>
<evidence type="ECO:0000256" key="6">
    <source>
        <dbReference type="ARBA" id="ARBA00023146"/>
    </source>
</evidence>
<feature type="domain" description="Methionyl/Valyl/Leucyl/Isoleucyl-tRNA synthetase anticodon-binding" evidence="12">
    <location>
        <begin position="644"/>
        <end position="791"/>
    </location>
</feature>
<feature type="domain" description="Valyl-tRNA synthetase tRNA-binding arm" evidence="13">
    <location>
        <begin position="853"/>
        <end position="914"/>
    </location>
</feature>
<comment type="catalytic activity">
    <reaction evidence="7">
        <text>tRNA(Val) + L-valine + ATP = L-valyl-tRNA(Val) + AMP + diphosphate</text>
        <dbReference type="Rhea" id="RHEA:10704"/>
        <dbReference type="Rhea" id="RHEA-COMP:9672"/>
        <dbReference type="Rhea" id="RHEA-COMP:9708"/>
        <dbReference type="ChEBI" id="CHEBI:30616"/>
        <dbReference type="ChEBI" id="CHEBI:33019"/>
        <dbReference type="ChEBI" id="CHEBI:57762"/>
        <dbReference type="ChEBI" id="CHEBI:78442"/>
        <dbReference type="ChEBI" id="CHEBI:78537"/>
        <dbReference type="ChEBI" id="CHEBI:456215"/>
        <dbReference type="EC" id="6.1.1.9"/>
    </reaction>
</comment>
<evidence type="ECO:0000256" key="7">
    <source>
        <dbReference type="ARBA" id="ARBA00047552"/>
    </source>
</evidence>
<feature type="domain" description="Aminoacyl-tRNA synthetase class Ia" evidence="11">
    <location>
        <begin position="18"/>
        <end position="597"/>
    </location>
</feature>
<dbReference type="Gene3D" id="1.10.730.10">
    <property type="entry name" value="Isoleucyl-tRNA Synthetase, Domain 1"/>
    <property type="match status" value="1"/>
</dbReference>
<evidence type="ECO:0000256" key="2">
    <source>
        <dbReference type="ARBA" id="ARBA00022598"/>
    </source>
</evidence>
<dbReference type="PANTHER" id="PTHR11946:SF93">
    <property type="entry name" value="VALINE--TRNA LIGASE, CHLOROPLASTIC_MITOCHONDRIAL 2"/>
    <property type="match status" value="1"/>
</dbReference>
<dbReference type="InterPro" id="IPR009080">
    <property type="entry name" value="tRNAsynth_Ia_anticodon-bd"/>
</dbReference>
<dbReference type="InterPro" id="IPR014729">
    <property type="entry name" value="Rossmann-like_a/b/a_fold"/>
</dbReference>
<dbReference type="InterPro" id="IPR013155">
    <property type="entry name" value="M/V/L/I-tRNA-synth_anticd-bd"/>
</dbReference>
<dbReference type="SUPFAM" id="SSF47323">
    <property type="entry name" value="Anticodon-binding domain of a subclass of class I aminoacyl-tRNA synthetases"/>
    <property type="match status" value="1"/>
</dbReference>
<dbReference type="PROSITE" id="PS00178">
    <property type="entry name" value="AA_TRNA_LIGASE_I"/>
    <property type="match status" value="1"/>
</dbReference>
<dbReference type="InterPro" id="IPR001412">
    <property type="entry name" value="aa-tRNA-synth_I_CS"/>
</dbReference>
<dbReference type="Gene3D" id="3.40.50.620">
    <property type="entry name" value="HUPs"/>
    <property type="match status" value="2"/>
</dbReference>
<organism evidence="14 15">
    <name type="scientific">Candidatus Lokiarchaeum ossiferum</name>
    <dbReference type="NCBI Taxonomy" id="2951803"/>
    <lineage>
        <taxon>Archaea</taxon>
        <taxon>Promethearchaeati</taxon>
        <taxon>Promethearchaeota</taxon>
        <taxon>Promethearchaeia</taxon>
        <taxon>Promethearchaeales</taxon>
        <taxon>Promethearchaeaceae</taxon>
        <taxon>Candidatus Lokiarchaeum</taxon>
    </lineage>
</organism>
<evidence type="ECO:0000256" key="5">
    <source>
        <dbReference type="ARBA" id="ARBA00022917"/>
    </source>
</evidence>
<dbReference type="PANTHER" id="PTHR11946">
    <property type="entry name" value="VALYL-TRNA SYNTHETASES"/>
    <property type="match status" value="1"/>
</dbReference>
<dbReference type="Pfam" id="PF00133">
    <property type="entry name" value="tRNA-synt_1"/>
    <property type="match status" value="1"/>
</dbReference>
<dbReference type="HAMAP" id="MF_02004">
    <property type="entry name" value="Val_tRNA_synth_type1"/>
    <property type="match status" value="1"/>
</dbReference>
<dbReference type="CDD" id="cd07962">
    <property type="entry name" value="Anticodon_Ia_Val"/>
    <property type="match status" value="1"/>
</dbReference>
<keyword evidence="2 9" id="KW-0436">Ligase</keyword>
<evidence type="ECO:0000256" key="4">
    <source>
        <dbReference type="ARBA" id="ARBA00022840"/>
    </source>
</evidence>
<dbReference type="EMBL" id="CP104013">
    <property type="protein sequence ID" value="UYP45544.1"/>
    <property type="molecule type" value="Genomic_DNA"/>
</dbReference>
<reference evidence="14" key="1">
    <citation type="submission" date="2022-09" db="EMBL/GenBank/DDBJ databases">
        <title>Actin cytoskeleton and complex cell architecture in an #Asgard archaeon.</title>
        <authorList>
            <person name="Ponce Toledo R.I."/>
            <person name="Schleper C."/>
            <person name="Rodrigues Oliveira T."/>
            <person name="Wollweber F."/>
            <person name="Xu J."/>
            <person name="Rittmann S."/>
            <person name="Klingl A."/>
            <person name="Pilhofer M."/>
        </authorList>
    </citation>
    <scope>NUCLEOTIDE SEQUENCE</scope>
    <source>
        <strain evidence="14">B-35</strain>
    </source>
</reference>
<dbReference type="PRINTS" id="PR00986">
    <property type="entry name" value="TRNASYNTHVAL"/>
</dbReference>
<accession>A0ABY6HSJ9</accession>
<name>A0ABY6HSJ9_9ARCH</name>
<evidence type="ECO:0000256" key="1">
    <source>
        <dbReference type="ARBA" id="ARBA00013169"/>
    </source>
</evidence>
<evidence type="ECO:0000256" key="10">
    <source>
        <dbReference type="SAM" id="Coils"/>
    </source>
</evidence>
<gene>
    <name evidence="14" type="ORF">NEF87_001829</name>
</gene>
<keyword evidence="15" id="KW-1185">Reference proteome</keyword>
<keyword evidence="3 9" id="KW-0547">Nucleotide-binding</keyword>
<dbReference type="InterPro" id="IPR002300">
    <property type="entry name" value="aa-tRNA-synth_Ia"/>
</dbReference>
<evidence type="ECO:0000259" key="11">
    <source>
        <dbReference type="Pfam" id="PF00133"/>
    </source>
</evidence>
<keyword evidence="10" id="KW-0175">Coiled coil</keyword>
<dbReference type="Pfam" id="PF10458">
    <property type="entry name" value="Val_tRNA-synt_C"/>
    <property type="match status" value="1"/>
</dbReference>
<keyword evidence="6 9" id="KW-0030">Aminoacyl-tRNA synthetase</keyword>
<dbReference type="NCBIfam" id="NF004349">
    <property type="entry name" value="PRK05729.1"/>
    <property type="match status" value="1"/>
</dbReference>
<dbReference type="Gene3D" id="1.10.287.380">
    <property type="entry name" value="Valyl-tRNA synthetase, C-terminal domain"/>
    <property type="match status" value="1"/>
</dbReference>
<comment type="similarity">
    <text evidence="9">Belongs to the class-I aminoacyl-tRNA synthetase family.</text>
</comment>
<dbReference type="Pfam" id="PF08264">
    <property type="entry name" value="Anticodon_1"/>
    <property type="match status" value="1"/>
</dbReference>
<keyword evidence="4 9" id="KW-0067">ATP-binding</keyword>
<evidence type="ECO:0000259" key="13">
    <source>
        <dbReference type="Pfam" id="PF10458"/>
    </source>
</evidence>
<evidence type="ECO:0000256" key="9">
    <source>
        <dbReference type="RuleBase" id="RU363035"/>
    </source>
</evidence>
<evidence type="ECO:0000259" key="12">
    <source>
        <dbReference type="Pfam" id="PF08264"/>
    </source>
</evidence>
<proteinExistence type="inferred from homology"/>
<dbReference type="SUPFAM" id="SSF46589">
    <property type="entry name" value="tRNA-binding arm"/>
    <property type="match status" value="1"/>
</dbReference>
<keyword evidence="5 9" id="KW-0648">Protein biosynthesis</keyword>
<dbReference type="InterPro" id="IPR010978">
    <property type="entry name" value="tRNA-bd_arm"/>
</dbReference>
<protein>
    <recommendedName>
        <fullName evidence="1 8">Valine--tRNA ligase</fullName>
        <ecNumber evidence="1 8">6.1.1.9</ecNumber>
    </recommendedName>
</protein>
<dbReference type="SUPFAM" id="SSF52374">
    <property type="entry name" value="Nucleotidylyl transferase"/>
    <property type="match status" value="1"/>
</dbReference>
<dbReference type="InterPro" id="IPR009008">
    <property type="entry name" value="Val/Leu/Ile-tRNA-synth_edit"/>
</dbReference>
<dbReference type="EC" id="6.1.1.9" evidence="1 8"/>
<evidence type="ECO:0000256" key="8">
    <source>
        <dbReference type="NCBIfam" id="TIGR00422"/>
    </source>
</evidence>
<dbReference type="Proteomes" id="UP001208689">
    <property type="component" value="Chromosome"/>
</dbReference>
<dbReference type="InterPro" id="IPR033705">
    <property type="entry name" value="Anticodon_Ia_Val"/>
</dbReference>
<sequence>MKEELSKVYDHHAIEKELYDWWEKEGYFRPEKAKELGLINPDEPSYCITLPLPNVTGQLHLGHAITISLEDLMTRFNRMCYKETLFIPGTDHAGIATQNVVERELLKQGIKRKDLGREKFIEKVWEWKDQYHARITKQSKSLGISSDWSREHFTLDEDLSRAVREAFYRLYQKGLIYRGEYMVNWCPGRCESAISDLETEAVDEHGHLWYIKYPIQTDKWNGPTDKWGSGNWAKGAEQFIMVATSRPETLLGDSAIATHSKHPEYGTLIGKHAILPAVGRKVAIITDEHVDPEFGTGAVKITPSHDPNDFEVGQRHSLEFITVMDHKSRMLPNFCELYTGMDRYECREAIVADLEKEGLLVKVEPHVHAVGHCSRCHTTIEPRVSIQWFVKTKTLAEAAIEKVKAKETIIMPEREEHRFYHWMGNIRDWCISRQLWWGHQIPVWYCKDCGEKICPEPHINEVTECPKCKSHTIERDPDVLDTWFSSGLWPFSTLGWPNTESPDFKRFYPTTTRETGYDILFFWVAREMMMGIELTGKSPYKYVYLHGLIRDEKGKKISKSMEDVDKYDPLLIIDKQGADSLRYVLISNSVPGMDTNLDPRNLDAAHRFCNKIWQASRYVLSNIHEEDTIPLLADIKYDQLQFSDKWILSRLNNLIGDISRYMEEFDFLRASRELKSFFWSEFCDWYIELSKIHLYDEQNTNTGIQKSVLLHVLNTVYRLMHPIMPYLTEKLWQALPDQYHKVPTIMYAKWPEVENQYIKEDIEQSFTVISEFIREIRRVKHDFGVSLGMQVPLQIELGETPDVFALGRREFVEMAKIDPAQLLIAKKIDAPKQSAKIVLHNIAGYIPLAGMIDLEKEKERVTKQLEKIEKFIQKINKKLNSDFAKRAPKELIDKENEKLEEYKHKKAEMEEQLAIFQ</sequence>
<dbReference type="InterPro" id="IPR037118">
    <property type="entry name" value="Val-tRNA_synth_C_sf"/>
</dbReference>
<dbReference type="InterPro" id="IPR002303">
    <property type="entry name" value="Valyl-tRNA_ligase"/>
</dbReference>
<dbReference type="InterPro" id="IPR019499">
    <property type="entry name" value="Val-tRNA_synth_tRNA-bd"/>
</dbReference>
<dbReference type="SUPFAM" id="SSF50677">
    <property type="entry name" value="ValRS/IleRS/LeuRS editing domain"/>
    <property type="match status" value="1"/>
</dbReference>
<dbReference type="CDD" id="cd00817">
    <property type="entry name" value="ValRS_core"/>
    <property type="match status" value="1"/>
</dbReference>
<feature type="coiled-coil region" evidence="10">
    <location>
        <begin position="851"/>
        <end position="912"/>
    </location>
</feature>
<dbReference type="NCBIfam" id="TIGR00422">
    <property type="entry name" value="valS"/>
    <property type="match status" value="1"/>
</dbReference>
<evidence type="ECO:0000313" key="14">
    <source>
        <dbReference type="EMBL" id="UYP45544.1"/>
    </source>
</evidence>